<dbReference type="GeneID" id="95973658"/>
<name>A0A4P8JVF1_HALMA</name>
<protein>
    <recommendedName>
        <fullName evidence="2">Cas12f1-like TNB domain-containing protein</fullName>
    </recommendedName>
</protein>
<dbReference type="Pfam" id="PF07282">
    <property type="entry name" value="Cas12f1-like_TNB"/>
    <property type="match status" value="1"/>
</dbReference>
<keyword evidence="1" id="KW-0238">DNA-binding</keyword>
<evidence type="ECO:0000313" key="4">
    <source>
        <dbReference type="Proteomes" id="UP000298722"/>
    </source>
</evidence>
<accession>A0A4P8JVF1</accession>
<geneLocation type="plasmid" evidence="4">
    <name>phma288</name>
</geneLocation>
<evidence type="ECO:0000259" key="2">
    <source>
        <dbReference type="Pfam" id="PF07282"/>
    </source>
</evidence>
<dbReference type="InterPro" id="IPR010095">
    <property type="entry name" value="Cas12f1-like_TNB"/>
</dbReference>
<organism evidence="3 4">
    <name type="scientific">Haloarcula marismortui (strain ATCC 43049 / DSM 3752 / JCM 8966 / VKM B-1809)</name>
    <name type="common">Halobacterium marismortui</name>
    <dbReference type="NCBI Taxonomy" id="272569"/>
    <lineage>
        <taxon>Archaea</taxon>
        <taxon>Methanobacteriati</taxon>
        <taxon>Methanobacteriota</taxon>
        <taxon>Stenosarchaea group</taxon>
        <taxon>Halobacteria</taxon>
        <taxon>Halobacteriales</taxon>
        <taxon>Haloarculaceae</taxon>
        <taxon>Haloarcula</taxon>
    </lineage>
</organism>
<gene>
    <name evidence="3" type="ORF">E6P14_02390</name>
</gene>
<dbReference type="Proteomes" id="UP000298722">
    <property type="component" value="Plasmid pHMA288"/>
</dbReference>
<evidence type="ECO:0000313" key="3">
    <source>
        <dbReference type="EMBL" id="QCP89765.1"/>
    </source>
</evidence>
<proteinExistence type="predicted"/>
<keyword evidence="3" id="KW-0614">Plasmid</keyword>
<dbReference type="AlphaFoldDB" id="A0A4P8JVF1"/>
<evidence type="ECO:0000256" key="1">
    <source>
        <dbReference type="ARBA" id="ARBA00023125"/>
    </source>
</evidence>
<sequence length="147" mass="17019">MRDSINYGTRMNRHLHSVPFAKLRDLITYKVARDGVSSDDVDPEYTSQRCPRTACLYTERGNRREKRFKCRDRGFQNLIQNPITDNYYRRVLQTKFTLKQAKIIVAAGGGSGVQRTVWGRHLRRQALAPDQSMRLGWSRERLSGAST</sequence>
<dbReference type="EMBL" id="CP039136">
    <property type="protein sequence ID" value="QCP89765.1"/>
    <property type="molecule type" value="Genomic_DNA"/>
</dbReference>
<dbReference type="RefSeq" id="WP_049939246.1">
    <property type="nucleotide sequence ID" value="NZ_CP039136.1"/>
</dbReference>
<reference evidence="3 4" key="1">
    <citation type="submission" date="2019-04" db="EMBL/GenBank/DDBJ databases">
        <title>Methylomes of two halophilic Archaea, Haloarcula marismortui and Haloferax mediterranei.</title>
        <authorList>
            <person name="DasSarma S."/>
            <person name="DasSarma P."/>
            <person name="DasSarma S."/>
            <person name="Fomenkov A."/>
            <person name="Vincze T."/>
            <person name="Anton B.P."/>
            <person name="Roberts R.J."/>
        </authorList>
    </citation>
    <scope>NUCLEOTIDE SEQUENCE [LARGE SCALE GENOMIC DNA]</scope>
    <source>
        <strain evidence="3 4">ATCC 43049</strain>
        <plasmid evidence="4">phma288</plasmid>
    </source>
</reference>
<feature type="domain" description="Cas12f1-like TNB" evidence="2">
    <location>
        <begin position="20"/>
        <end position="76"/>
    </location>
</feature>
<dbReference type="GO" id="GO:0003677">
    <property type="term" value="F:DNA binding"/>
    <property type="evidence" value="ECO:0007669"/>
    <property type="project" value="UniProtKB-KW"/>
</dbReference>